<dbReference type="HOGENOM" id="CLU_000288_148_1_1"/>
<dbReference type="SUPFAM" id="SSF52058">
    <property type="entry name" value="L domain-like"/>
    <property type="match status" value="1"/>
</dbReference>
<name>S4RTY5_PETMA</name>
<protein>
    <recommendedName>
        <fullName evidence="2">Variable lymphocyte receptor A cassette</fullName>
    </recommendedName>
</protein>
<reference evidence="1" key="2">
    <citation type="submission" date="2025-09" db="UniProtKB">
        <authorList>
            <consortium name="Ensembl"/>
        </authorList>
    </citation>
    <scope>IDENTIFICATION</scope>
</reference>
<dbReference type="GeneTree" id="ENSGT01150000289493"/>
<dbReference type="Pfam" id="PF13855">
    <property type="entry name" value="LRR_8"/>
    <property type="match status" value="1"/>
</dbReference>
<sequence>MDLNNNKLQSVPDGAFDSLAKVETLHLLTNNKLQSVPDG</sequence>
<accession>S4RTY5</accession>
<evidence type="ECO:0008006" key="2">
    <source>
        <dbReference type="Google" id="ProtNLM"/>
    </source>
</evidence>
<organism evidence="1">
    <name type="scientific">Petromyzon marinus</name>
    <name type="common">Sea lamprey</name>
    <dbReference type="NCBI Taxonomy" id="7757"/>
    <lineage>
        <taxon>Eukaryota</taxon>
        <taxon>Metazoa</taxon>
        <taxon>Chordata</taxon>
        <taxon>Craniata</taxon>
        <taxon>Vertebrata</taxon>
        <taxon>Cyclostomata</taxon>
        <taxon>Hyperoartia</taxon>
        <taxon>Petromyzontiformes</taxon>
        <taxon>Petromyzontidae</taxon>
        <taxon>Petromyzon</taxon>
    </lineage>
</organism>
<dbReference type="Ensembl" id="ENSPMAT00000008714.1">
    <property type="protein sequence ID" value="ENSPMAP00000008675.1"/>
    <property type="gene ID" value="ENSPMAG00000007887.1"/>
</dbReference>
<proteinExistence type="predicted"/>
<evidence type="ECO:0000313" key="1">
    <source>
        <dbReference type="Ensembl" id="ENSPMAP00000008675.1"/>
    </source>
</evidence>
<reference evidence="1" key="1">
    <citation type="submission" date="2025-08" db="UniProtKB">
        <authorList>
            <consortium name="Ensembl"/>
        </authorList>
    </citation>
    <scope>IDENTIFICATION</scope>
</reference>
<dbReference type="InterPro" id="IPR001611">
    <property type="entry name" value="Leu-rich_rpt"/>
</dbReference>
<dbReference type="AlphaFoldDB" id="S4RTY5"/>
<dbReference type="Gene3D" id="3.80.10.10">
    <property type="entry name" value="Ribonuclease Inhibitor"/>
    <property type="match status" value="1"/>
</dbReference>
<dbReference type="InterPro" id="IPR032675">
    <property type="entry name" value="LRR_dom_sf"/>
</dbReference>